<evidence type="ECO:0000313" key="5">
    <source>
        <dbReference type="Proteomes" id="UP001525857"/>
    </source>
</evidence>
<keyword evidence="5" id="KW-1185">Reference proteome</keyword>
<accession>A0ABT2NUK5</accession>
<organism evidence="4 5">
    <name type="scientific">Leuconostoc holzapfelii</name>
    <dbReference type="NCBI Taxonomy" id="434464"/>
    <lineage>
        <taxon>Bacteria</taxon>
        <taxon>Bacillati</taxon>
        <taxon>Bacillota</taxon>
        <taxon>Bacilli</taxon>
        <taxon>Lactobacillales</taxon>
        <taxon>Lactobacillaceae</taxon>
        <taxon>Leuconostoc</taxon>
    </lineage>
</organism>
<evidence type="ECO:0000256" key="1">
    <source>
        <dbReference type="ARBA" id="ARBA00008324"/>
    </source>
</evidence>
<dbReference type="EMBL" id="QVOV01000005">
    <property type="protein sequence ID" value="MCT8389059.1"/>
    <property type="molecule type" value="Genomic_DNA"/>
</dbReference>
<dbReference type="Pfam" id="PF03061">
    <property type="entry name" value="4HBT"/>
    <property type="match status" value="1"/>
</dbReference>
<dbReference type="PANTHER" id="PTHR43240:SF5">
    <property type="entry name" value="1,4-DIHYDROXY-2-NAPHTHOYL-COA THIOESTERASE 1"/>
    <property type="match status" value="1"/>
</dbReference>
<sequence length="124" mass="12812">MNIIELLGLKTTVLSAKKTVVTVTVSEQLLQPYGLVHGGINALLAETAASQGANAALPDGQVAVGVGIETHHLAPVTHGELVATATPITVGHRIQVWSVSIHESQTNTLTSTSTVTLTAQTRSV</sequence>
<reference evidence="4 5" key="1">
    <citation type="submission" date="2018-08" db="EMBL/GenBank/DDBJ databases">
        <title>Draft genome sequences of Leuconostoc spp. and Weissella spp. with biocontrol potential.</title>
        <authorList>
            <person name="Lo R."/>
            <person name="Ho V.T.T."/>
            <person name="Turner M.S."/>
        </authorList>
    </citation>
    <scope>NUCLEOTIDE SEQUENCE [LARGE SCALE GENOMIC DNA]</scope>
    <source>
        <strain evidence="4 5">733</strain>
    </source>
</reference>
<dbReference type="PANTHER" id="PTHR43240">
    <property type="entry name" value="1,4-DIHYDROXY-2-NAPHTHOYL-COA THIOESTERASE 1"/>
    <property type="match status" value="1"/>
</dbReference>
<feature type="domain" description="Thioesterase" evidence="3">
    <location>
        <begin position="33"/>
        <end position="107"/>
    </location>
</feature>
<dbReference type="InterPro" id="IPR006683">
    <property type="entry name" value="Thioestr_dom"/>
</dbReference>
<comment type="caution">
    <text evidence="4">The sequence shown here is derived from an EMBL/GenBank/DDBJ whole genome shotgun (WGS) entry which is preliminary data.</text>
</comment>
<proteinExistence type="inferred from homology"/>
<comment type="similarity">
    <text evidence="1">Belongs to the thioesterase PaaI family.</text>
</comment>
<name>A0ABT2NUK5_9LACO</name>
<evidence type="ECO:0000256" key="2">
    <source>
        <dbReference type="ARBA" id="ARBA00022801"/>
    </source>
</evidence>
<dbReference type="Gene3D" id="3.10.129.10">
    <property type="entry name" value="Hotdog Thioesterase"/>
    <property type="match status" value="1"/>
</dbReference>
<dbReference type="NCBIfam" id="TIGR00369">
    <property type="entry name" value="unchar_dom_1"/>
    <property type="match status" value="1"/>
</dbReference>
<evidence type="ECO:0000259" key="3">
    <source>
        <dbReference type="Pfam" id="PF03061"/>
    </source>
</evidence>
<dbReference type="Proteomes" id="UP001525857">
    <property type="component" value="Unassembled WGS sequence"/>
</dbReference>
<evidence type="ECO:0000313" key="4">
    <source>
        <dbReference type="EMBL" id="MCT8389059.1"/>
    </source>
</evidence>
<protein>
    <submittedName>
        <fullName evidence="4">PaaI family thioesterase</fullName>
    </submittedName>
</protein>
<dbReference type="InterPro" id="IPR003736">
    <property type="entry name" value="PAAI_dom"/>
</dbReference>
<dbReference type="RefSeq" id="WP_261656695.1">
    <property type="nucleotide sequence ID" value="NZ_QVOV01000005.1"/>
</dbReference>
<gene>
    <name evidence="4" type="ORF">D0501_02975</name>
</gene>
<dbReference type="SUPFAM" id="SSF54637">
    <property type="entry name" value="Thioesterase/thiol ester dehydrase-isomerase"/>
    <property type="match status" value="1"/>
</dbReference>
<keyword evidence="2" id="KW-0378">Hydrolase</keyword>
<dbReference type="InterPro" id="IPR029069">
    <property type="entry name" value="HotDog_dom_sf"/>
</dbReference>
<dbReference type="CDD" id="cd03443">
    <property type="entry name" value="PaaI_thioesterase"/>
    <property type="match status" value="1"/>
</dbReference>